<dbReference type="AlphaFoldDB" id="A0A392P552"/>
<dbReference type="Proteomes" id="UP000265520">
    <property type="component" value="Unassembled WGS sequence"/>
</dbReference>
<evidence type="ECO:0000313" key="3">
    <source>
        <dbReference type="Proteomes" id="UP000265520"/>
    </source>
</evidence>
<accession>A0A392P552</accession>
<proteinExistence type="predicted"/>
<feature type="compositionally biased region" description="Basic and acidic residues" evidence="1">
    <location>
        <begin position="20"/>
        <end position="36"/>
    </location>
</feature>
<organism evidence="2 3">
    <name type="scientific">Trifolium medium</name>
    <dbReference type="NCBI Taxonomy" id="97028"/>
    <lineage>
        <taxon>Eukaryota</taxon>
        <taxon>Viridiplantae</taxon>
        <taxon>Streptophyta</taxon>
        <taxon>Embryophyta</taxon>
        <taxon>Tracheophyta</taxon>
        <taxon>Spermatophyta</taxon>
        <taxon>Magnoliopsida</taxon>
        <taxon>eudicotyledons</taxon>
        <taxon>Gunneridae</taxon>
        <taxon>Pentapetalae</taxon>
        <taxon>rosids</taxon>
        <taxon>fabids</taxon>
        <taxon>Fabales</taxon>
        <taxon>Fabaceae</taxon>
        <taxon>Papilionoideae</taxon>
        <taxon>50 kb inversion clade</taxon>
        <taxon>NPAAA clade</taxon>
        <taxon>Hologalegina</taxon>
        <taxon>IRL clade</taxon>
        <taxon>Trifolieae</taxon>
        <taxon>Trifolium</taxon>
    </lineage>
</organism>
<evidence type="ECO:0000313" key="2">
    <source>
        <dbReference type="EMBL" id="MCI06406.1"/>
    </source>
</evidence>
<keyword evidence="3" id="KW-1185">Reference proteome</keyword>
<protein>
    <submittedName>
        <fullName evidence="2">Uncharacterized protein</fullName>
    </submittedName>
</protein>
<evidence type="ECO:0000256" key="1">
    <source>
        <dbReference type="SAM" id="MobiDB-lite"/>
    </source>
</evidence>
<name>A0A392P552_9FABA</name>
<sequence length="42" mass="4767">MNQTGADNMEIQVLAARTARTNDHPQLELPRFERPECNSQPS</sequence>
<comment type="caution">
    <text evidence="2">The sequence shown here is derived from an EMBL/GenBank/DDBJ whole genome shotgun (WGS) entry which is preliminary data.</text>
</comment>
<feature type="region of interest" description="Disordered" evidence="1">
    <location>
        <begin position="1"/>
        <end position="42"/>
    </location>
</feature>
<dbReference type="EMBL" id="LXQA010061731">
    <property type="protein sequence ID" value="MCI06406.1"/>
    <property type="molecule type" value="Genomic_DNA"/>
</dbReference>
<reference evidence="2 3" key="1">
    <citation type="journal article" date="2018" name="Front. Plant Sci.">
        <title>Red Clover (Trifolium pratense) and Zigzag Clover (T. medium) - A Picture of Genomic Similarities and Differences.</title>
        <authorList>
            <person name="Dluhosova J."/>
            <person name="Istvanek J."/>
            <person name="Nedelnik J."/>
            <person name="Repkova J."/>
        </authorList>
    </citation>
    <scope>NUCLEOTIDE SEQUENCE [LARGE SCALE GENOMIC DNA]</scope>
    <source>
        <strain evidence="3">cv. 10/8</strain>
        <tissue evidence="2">Leaf</tissue>
    </source>
</reference>